<keyword evidence="1" id="KW-1133">Transmembrane helix</keyword>
<gene>
    <name evidence="2" type="ORF">CFOL_v3_01306</name>
</gene>
<evidence type="ECO:0000256" key="1">
    <source>
        <dbReference type="SAM" id="Phobius"/>
    </source>
</evidence>
<comment type="caution">
    <text evidence="2">The sequence shown here is derived from an EMBL/GenBank/DDBJ whole genome shotgun (WGS) entry which is preliminary data.</text>
</comment>
<feature type="transmembrane region" description="Helical" evidence="1">
    <location>
        <begin position="73"/>
        <end position="101"/>
    </location>
</feature>
<organism evidence="2 3">
    <name type="scientific">Cephalotus follicularis</name>
    <name type="common">Albany pitcher plant</name>
    <dbReference type="NCBI Taxonomy" id="3775"/>
    <lineage>
        <taxon>Eukaryota</taxon>
        <taxon>Viridiplantae</taxon>
        <taxon>Streptophyta</taxon>
        <taxon>Embryophyta</taxon>
        <taxon>Tracheophyta</taxon>
        <taxon>Spermatophyta</taxon>
        <taxon>Magnoliopsida</taxon>
        <taxon>eudicotyledons</taxon>
        <taxon>Gunneridae</taxon>
        <taxon>Pentapetalae</taxon>
        <taxon>rosids</taxon>
        <taxon>fabids</taxon>
        <taxon>Oxalidales</taxon>
        <taxon>Cephalotaceae</taxon>
        <taxon>Cephalotus</taxon>
    </lineage>
</organism>
<protein>
    <submittedName>
        <fullName evidence="2">Uncharacterized protein</fullName>
    </submittedName>
</protein>
<dbReference type="Proteomes" id="UP000187406">
    <property type="component" value="Unassembled WGS sequence"/>
</dbReference>
<evidence type="ECO:0000313" key="2">
    <source>
        <dbReference type="EMBL" id="GAV57770.1"/>
    </source>
</evidence>
<name>A0A1Q3AQ59_CEPFO</name>
<reference evidence="3" key="1">
    <citation type="submission" date="2016-04" db="EMBL/GenBank/DDBJ databases">
        <title>Cephalotus genome sequencing.</title>
        <authorList>
            <person name="Fukushima K."/>
            <person name="Hasebe M."/>
            <person name="Fang X."/>
        </authorList>
    </citation>
    <scope>NUCLEOTIDE SEQUENCE [LARGE SCALE GENOMIC DNA]</scope>
    <source>
        <strain evidence="3">cv. St1</strain>
    </source>
</reference>
<keyword evidence="3" id="KW-1185">Reference proteome</keyword>
<dbReference type="InParanoid" id="A0A1Q3AQ59"/>
<proteinExistence type="predicted"/>
<evidence type="ECO:0000313" key="3">
    <source>
        <dbReference type="Proteomes" id="UP000187406"/>
    </source>
</evidence>
<sequence length="109" mass="12859">MREVQFWIPKTCIKIFSIICCAFPTCPTKCKLHVKTTCRHHILCWIPFPSNEWNGISRTYTCRYMDPINRSNAILYIIITLNINYIFVITTSVIIIIQTLFHLKVRHVS</sequence>
<keyword evidence="1" id="KW-0472">Membrane</keyword>
<dbReference type="EMBL" id="BDDD01000041">
    <property type="protein sequence ID" value="GAV57770.1"/>
    <property type="molecule type" value="Genomic_DNA"/>
</dbReference>
<dbReference type="AlphaFoldDB" id="A0A1Q3AQ59"/>
<accession>A0A1Q3AQ59</accession>
<keyword evidence="1" id="KW-0812">Transmembrane</keyword>